<dbReference type="InterPro" id="IPR051591">
    <property type="entry name" value="UPF0224_FAM112_RNA_Proc"/>
</dbReference>
<name>A0A8J2QZ79_9NEOP</name>
<evidence type="ECO:0000256" key="2">
    <source>
        <dbReference type="ARBA" id="ARBA00022771"/>
    </source>
</evidence>
<evidence type="ECO:0000259" key="4">
    <source>
        <dbReference type="PROSITE" id="PS51800"/>
    </source>
</evidence>
<dbReference type="EMBL" id="CAKASE010000072">
    <property type="protein sequence ID" value="CAG9574039.1"/>
    <property type="molecule type" value="Genomic_DNA"/>
</dbReference>
<organism evidence="5 6">
    <name type="scientific">Danaus chrysippus</name>
    <name type="common">African queen</name>
    <dbReference type="NCBI Taxonomy" id="151541"/>
    <lineage>
        <taxon>Eukaryota</taxon>
        <taxon>Metazoa</taxon>
        <taxon>Ecdysozoa</taxon>
        <taxon>Arthropoda</taxon>
        <taxon>Hexapoda</taxon>
        <taxon>Insecta</taxon>
        <taxon>Pterygota</taxon>
        <taxon>Neoptera</taxon>
        <taxon>Endopterygota</taxon>
        <taxon>Lepidoptera</taxon>
        <taxon>Glossata</taxon>
        <taxon>Ditrysia</taxon>
        <taxon>Papilionoidea</taxon>
        <taxon>Nymphalidae</taxon>
        <taxon>Danainae</taxon>
        <taxon>Danaini</taxon>
        <taxon>Danaina</taxon>
        <taxon>Danaus</taxon>
        <taxon>Anosia</taxon>
    </lineage>
</organism>
<dbReference type="SUPFAM" id="SSF57667">
    <property type="entry name" value="beta-beta-alpha zinc fingers"/>
    <property type="match status" value="2"/>
</dbReference>
<dbReference type="OrthoDB" id="10069248at2759"/>
<dbReference type="AlphaFoldDB" id="A0A8J2QZ79"/>
<evidence type="ECO:0000313" key="6">
    <source>
        <dbReference type="Proteomes" id="UP000789524"/>
    </source>
</evidence>
<keyword evidence="6" id="KW-1185">Reference proteome</keyword>
<keyword evidence="3" id="KW-0862">Zinc</keyword>
<proteinExistence type="predicted"/>
<feature type="domain" description="CHHC U11-48K-type" evidence="4">
    <location>
        <begin position="4"/>
        <end position="31"/>
    </location>
</feature>
<evidence type="ECO:0000313" key="5">
    <source>
        <dbReference type="EMBL" id="CAG9574039.1"/>
    </source>
</evidence>
<gene>
    <name evidence="5" type="ORF">DCHRY22_LOCUS10717</name>
</gene>
<dbReference type="InterPro" id="IPR036236">
    <property type="entry name" value="Znf_C2H2_sf"/>
</dbReference>
<dbReference type="GO" id="GO:0008270">
    <property type="term" value="F:zinc ion binding"/>
    <property type="evidence" value="ECO:0007669"/>
    <property type="project" value="UniProtKB-KW"/>
</dbReference>
<dbReference type="Proteomes" id="UP000789524">
    <property type="component" value="Unassembled WGS sequence"/>
</dbReference>
<protein>
    <submittedName>
        <fullName evidence="5">(African queen) hypothetical protein</fullName>
    </submittedName>
</protein>
<keyword evidence="2" id="KW-0863">Zinc-finger</keyword>
<comment type="caution">
    <text evidence="5">The sequence shown here is derived from an EMBL/GenBank/DDBJ whole genome shotgun (WGS) entry which is preliminary data.</text>
</comment>
<dbReference type="PROSITE" id="PS51800">
    <property type="entry name" value="ZF_CHHC_U11_48K"/>
    <property type="match status" value="2"/>
</dbReference>
<evidence type="ECO:0000256" key="3">
    <source>
        <dbReference type="ARBA" id="ARBA00022833"/>
    </source>
</evidence>
<dbReference type="Pfam" id="PF05253">
    <property type="entry name" value="zf-U11-48K"/>
    <property type="match status" value="2"/>
</dbReference>
<evidence type="ECO:0000256" key="1">
    <source>
        <dbReference type="ARBA" id="ARBA00022723"/>
    </source>
</evidence>
<dbReference type="PANTHER" id="PTHR21402">
    <property type="entry name" value="GAMETOCYTE SPECIFIC FACTOR 1-RELATED"/>
    <property type="match status" value="1"/>
</dbReference>
<keyword evidence="1" id="KW-0479">Metal-binding</keyword>
<reference evidence="5" key="1">
    <citation type="submission" date="2021-09" db="EMBL/GenBank/DDBJ databases">
        <authorList>
            <person name="Martin H S."/>
        </authorList>
    </citation>
    <scope>NUCLEOTIDE SEQUENCE</scope>
</reference>
<feature type="domain" description="CHHC U11-48K-type" evidence="4">
    <location>
        <begin position="34"/>
        <end position="61"/>
    </location>
</feature>
<sequence>MDPFISCPYEPAHRVPQSRIQAHIVKCQTKHPELSPCPYNATHRLPKTEMKNHVLACPSRKEIFPDDKPPKVVANITAPKFLRQRDYLLESDHNNEMWD</sequence>
<accession>A0A8J2QZ79</accession>
<dbReference type="InterPro" id="IPR022776">
    <property type="entry name" value="TRM13/UPF0224_CHHC_Znf_dom"/>
</dbReference>